<dbReference type="EnsemblMetazoa" id="XM_017133159.2">
    <property type="protein sequence ID" value="XP_016988648.1"/>
    <property type="gene ID" value="LOC108051164"/>
</dbReference>
<dbReference type="PANTHER" id="PTHR21391:SF0">
    <property type="entry name" value="AT04489P-RELATED"/>
    <property type="match status" value="1"/>
</dbReference>
<dbReference type="OrthoDB" id="7752111at2759"/>
<evidence type="ECO:0000313" key="2">
    <source>
        <dbReference type="Proteomes" id="UP001652680"/>
    </source>
</evidence>
<dbReference type="AlphaFoldDB" id="A0A6P4FMF6"/>
<dbReference type="Proteomes" id="UP001652680">
    <property type="component" value="Unassembled WGS sequence"/>
</dbReference>
<sequence>MKDNNLSAPAGVLVANLKPWETIDWPAEQQHWIHRSWGQYFARMRKNIFAQRYFDKCINEHEGVDHKAYYLRSKFQRSVALTQGALEDSLKASEAREVWNANISMELADAMYDLNRFEDNKGLLHDNVRRHAGTAMKAFENRLLVVDENLKDCTGYSLANFFMEHSSQLPGFYEHQQEELRKADKRPLWKILKERRECDVQSIMDRKEVMLSPLESERRRRKNKIYYQNYLGRNWTDFIFLKTLRRNQSCLLDHNFGSSPARTEYLESSFQRLTTFTKMLQARSPMYNEYFQRNPRMEARIRESNLFRIQYQTRRNMLSILRTIQVLRKNNDIKRLRKFVEDVMGNYVVIKTNRLMPWKVEFMNEVYNNLAMSLCEGYRLPSTRVTPYDKSAMCHLLNIPTAKPLEHTEFIFGDRSTYSYAGPDKQSTDRLADQNFIEYLEKRLFFARLPIERSYLLHELADRHMQKNHFIQSLSYAQKAIDEAKICNSRIWEFLSTMLMAKSHAVLHKYERQTEVLNSAYDLATELKSPQLCTFIELCRMLNKDYITLRKMSQLVTSKRLRTKISNRSSFFTSPNYSPNLLESRESKKEEVDLLTI</sequence>
<evidence type="ECO:0000313" key="1">
    <source>
        <dbReference type="EnsemblMetazoa" id="XP_016988648.1"/>
    </source>
</evidence>
<keyword evidence="2" id="KW-1185">Reference proteome</keyword>
<dbReference type="GeneID" id="108051164"/>
<gene>
    <name evidence="3" type="primary">LOC108051164</name>
    <name evidence="1" type="synonym">108051164</name>
</gene>
<dbReference type="RefSeq" id="XP_016988648.1">
    <property type="nucleotide sequence ID" value="XM_017133159.1"/>
</dbReference>
<evidence type="ECO:0000313" key="3">
    <source>
        <dbReference type="RefSeq" id="XP_016988648.1"/>
    </source>
</evidence>
<dbReference type="PANTHER" id="PTHR21391">
    <property type="entry name" value="AT04489P-RELATED"/>
    <property type="match status" value="1"/>
</dbReference>
<protein>
    <submittedName>
        <fullName evidence="3">Uncharacterized protein LOC108051164</fullName>
    </submittedName>
</protein>
<reference evidence="3" key="2">
    <citation type="submission" date="2025-04" db="UniProtKB">
        <authorList>
            <consortium name="RefSeq"/>
        </authorList>
    </citation>
    <scope>IDENTIFICATION</scope>
</reference>
<proteinExistence type="predicted"/>
<reference evidence="1" key="3">
    <citation type="submission" date="2025-05" db="UniProtKB">
        <authorList>
            <consortium name="EnsemblMetazoa"/>
        </authorList>
    </citation>
    <scope>IDENTIFICATION</scope>
</reference>
<name>A0A6P4FMF6_DRORH</name>
<reference evidence="2" key="1">
    <citation type="journal article" date="2021" name="Elife">
        <title>Highly contiguous assemblies of 101 drosophilid genomes.</title>
        <authorList>
            <person name="Kim B.Y."/>
            <person name="Wang J.R."/>
            <person name="Miller D.E."/>
            <person name="Barmina O."/>
            <person name="Delaney E."/>
            <person name="Thompson A."/>
            <person name="Comeault A.A."/>
            <person name="Peede D."/>
            <person name="D'Agostino E.R."/>
            <person name="Pelaez J."/>
            <person name="Aguilar J.M."/>
            <person name="Haji D."/>
            <person name="Matsunaga T."/>
            <person name="Armstrong E.E."/>
            <person name="Zych M."/>
            <person name="Ogawa Y."/>
            <person name="Stamenkovic-Radak M."/>
            <person name="Jelic M."/>
            <person name="Veselinovic M.S."/>
            <person name="Tanaskovic M."/>
            <person name="Eric P."/>
            <person name="Gao J.J."/>
            <person name="Katoh T.K."/>
            <person name="Toda M.J."/>
            <person name="Watabe H."/>
            <person name="Watada M."/>
            <person name="Davis J.S."/>
            <person name="Moyle L.C."/>
            <person name="Manoli G."/>
            <person name="Bertolini E."/>
            <person name="Kostal V."/>
            <person name="Hawley R.S."/>
            <person name="Takahashi A."/>
            <person name="Jones C.D."/>
            <person name="Price D.K."/>
            <person name="Whiteman N."/>
            <person name="Kopp A."/>
            <person name="Matute D.R."/>
            <person name="Petrov D.A."/>
        </authorList>
    </citation>
    <scope>NUCLEOTIDE SEQUENCE [LARGE SCALE GENOMIC DNA]</scope>
</reference>
<accession>A0A6P4FMF6</accession>
<organism evidence="3">
    <name type="scientific">Drosophila rhopaloa</name>
    <name type="common">Fruit fly</name>
    <dbReference type="NCBI Taxonomy" id="1041015"/>
    <lineage>
        <taxon>Eukaryota</taxon>
        <taxon>Metazoa</taxon>
        <taxon>Ecdysozoa</taxon>
        <taxon>Arthropoda</taxon>
        <taxon>Hexapoda</taxon>
        <taxon>Insecta</taxon>
        <taxon>Pterygota</taxon>
        <taxon>Neoptera</taxon>
        <taxon>Endopterygota</taxon>
        <taxon>Diptera</taxon>
        <taxon>Brachycera</taxon>
        <taxon>Muscomorpha</taxon>
        <taxon>Ephydroidea</taxon>
        <taxon>Drosophilidae</taxon>
        <taxon>Drosophila</taxon>
        <taxon>Sophophora</taxon>
    </lineage>
</organism>